<accession>A0A9Q3FJ22</accession>
<feature type="compositionally biased region" description="Basic and acidic residues" evidence="1">
    <location>
        <begin position="95"/>
        <end position="108"/>
    </location>
</feature>
<evidence type="ECO:0000256" key="1">
    <source>
        <dbReference type="SAM" id="MobiDB-lite"/>
    </source>
</evidence>
<proteinExistence type="predicted"/>
<name>A0A9Q3FJ22_9BASI</name>
<feature type="compositionally biased region" description="Basic and acidic residues" evidence="1">
    <location>
        <begin position="48"/>
        <end position="65"/>
    </location>
</feature>
<reference evidence="2" key="1">
    <citation type="submission" date="2021-03" db="EMBL/GenBank/DDBJ databases">
        <title>Draft genome sequence of rust myrtle Austropuccinia psidii MF-1, a brazilian biotype.</title>
        <authorList>
            <person name="Quecine M.C."/>
            <person name="Pachon D.M.R."/>
            <person name="Bonatelli M.L."/>
            <person name="Correr F.H."/>
            <person name="Franceschini L.M."/>
            <person name="Leite T.F."/>
            <person name="Margarido G.R.A."/>
            <person name="Almeida C.A."/>
            <person name="Ferrarezi J.A."/>
            <person name="Labate C.A."/>
        </authorList>
    </citation>
    <scope>NUCLEOTIDE SEQUENCE</scope>
    <source>
        <strain evidence="2">MF-1</strain>
    </source>
</reference>
<gene>
    <name evidence="2" type="ORF">O181_080886</name>
</gene>
<keyword evidence="3" id="KW-1185">Reference proteome</keyword>
<comment type="caution">
    <text evidence="2">The sequence shown here is derived from an EMBL/GenBank/DDBJ whole genome shotgun (WGS) entry which is preliminary data.</text>
</comment>
<feature type="compositionally biased region" description="Basic and acidic residues" evidence="1">
    <location>
        <begin position="19"/>
        <end position="29"/>
    </location>
</feature>
<feature type="compositionally biased region" description="Polar residues" evidence="1">
    <location>
        <begin position="73"/>
        <end position="88"/>
    </location>
</feature>
<dbReference type="Proteomes" id="UP000765509">
    <property type="component" value="Unassembled WGS sequence"/>
</dbReference>
<dbReference type="EMBL" id="AVOT02045841">
    <property type="protein sequence ID" value="MBW0541171.1"/>
    <property type="molecule type" value="Genomic_DNA"/>
</dbReference>
<feature type="region of interest" description="Disordered" evidence="1">
    <location>
        <begin position="19"/>
        <end position="118"/>
    </location>
</feature>
<evidence type="ECO:0000313" key="3">
    <source>
        <dbReference type="Proteomes" id="UP000765509"/>
    </source>
</evidence>
<protein>
    <submittedName>
        <fullName evidence="2">Uncharacterized protein</fullName>
    </submittedName>
</protein>
<evidence type="ECO:0000313" key="2">
    <source>
        <dbReference type="EMBL" id="MBW0541171.1"/>
    </source>
</evidence>
<sequence length="118" mass="12967">MGTSSKPLDRDNELIYLKEEALGPRKDPVASEGMDTNVLEGTGPKDQILVEKQKNFVRGSEERVGPNKGKHTCGSSSGIKNQEYTSKSTKNRKASLKEKPEGKGKVHMEQTLPPDIQT</sequence>
<dbReference type="AlphaFoldDB" id="A0A9Q3FJ22"/>
<organism evidence="2 3">
    <name type="scientific">Austropuccinia psidii MF-1</name>
    <dbReference type="NCBI Taxonomy" id="1389203"/>
    <lineage>
        <taxon>Eukaryota</taxon>
        <taxon>Fungi</taxon>
        <taxon>Dikarya</taxon>
        <taxon>Basidiomycota</taxon>
        <taxon>Pucciniomycotina</taxon>
        <taxon>Pucciniomycetes</taxon>
        <taxon>Pucciniales</taxon>
        <taxon>Sphaerophragmiaceae</taxon>
        <taxon>Austropuccinia</taxon>
    </lineage>
</organism>